<keyword evidence="3" id="KW-1185">Reference proteome</keyword>
<protein>
    <submittedName>
        <fullName evidence="2">Uncharacterized protein</fullName>
    </submittedName>
</protein>
<reference evidence="2 3" key="1">
    <citation type="submission" date="2018-07" db="EMBL/GenBank/DDBJ databases">
        <title>Complete genome sequence of Spiroplasma alleghenense PLHS-1 (ATCC 51752).</title>
        <authorList>
            <person name="Chou L."/>
            <person name="Lee T.-Y."/>
            <person name="Tsai Y.-M."/>
            <person name="Kuo C.-H."/>
        </authorList>
    </citation>
    <scope>NUCLEOTIDE SEQUENCE [LARGE SCALE GENOMIC DNA]</scope>
    <source>
        <strain evidence="2 3">PLHS-1</strain>
    </source>
</reference>
<evidence type="ECO:0000256" key="1">
    <source>
        <dbReference type="SAM" id="Coils"/>
    </source>
</evidence>
<dbReference type="RefSeq" id="WP_115557878.1">
    <property type="nucleotide sequence ID" value="NZ_CP031376.1"/>
</dbReference>
<gene>
    <name evidence="2" type="ORF">SALLE_v1c02860</name>
</gene>
<dbReference type="Proteomes" id="UP000254792">
    <property type="component" value="Chromosome"/>
</dbReference>
<evidence type="ECO:0000313" key="3">
    <source>
        <dbReference type="Proteomes" id="UP000254792"/>
    </source>
</evidence>
<evidence type="ECO:0000313" key="2">
    <source>
        <dbReference type="EMBL" id="AXK50960.1"/>
    </source>
</evidence>
<dbReference type="EMBL" id="CP031376">
    <property type="protein sequence ID" value="AXK50960.1"/>
    <property type="molecule type" value="Genomic_DNA"/>
</dbReference>
<dbReference type="AlphaFoldDB" id="A0A345Z2Y1"/>
<keyword evidence="1" id="KW-0175">Coiled coil</keyword>
<name>A0A345Z2Y1_9MOLU</name>
<feature type="coiled-coil region" evidence="1">
    <location>
        <begin position="21"/>
        <end position="55"/>
    </location>
</feature>
<dbReference type="KEGG" id="salx:SALLE_v1c02860"/>
<sequence length="74" mass="8602">MKSKFLSQRVLGLAETKGQKLESYKVKLTDESTEKEILKREVSYLRKSLKKLEARAIVVAKCARTKFRDIKNKD</sequence>
<organism evidence="2 3">
    <name type="scientific">Spiroplasma alleghenense</name>
    <dbReference type="NCBI Taxonomy" id="216931"/>
    <lineage>
        <taxon>Bacteria</taxon>
        <taxon>Bacillati</taxon>
        <taxon>Mycoplasmatota</taxon>
        <taxon>Mollicutes</taxon>
        <taxon>Entomoplasmatales</taxon>
        <taxon>Spiroplasmataceae</taxon>
        <taxon>Spiroplasma</taxon>
    </lineage>
</organism>
<accession>A0A345Z2Y1</accession>
<proteinExistence type="predicted"/>